<dbReference type="InterPro" id="IPR027417">
    <property type="entry name" value="P-loop_NTPase"/>
</dbReference>
<keyword evidence="6" id="KW-1185">Reference proteome</keyword>
<evidence type="ECO:0000313" key="5">
    <source>
        <dbReference type="EMBL" id="MDQ8208771.1"/>
    </source>
</evidence>
<evidence type="ECO:0000313" key="6">
    <source>
        <dbReference type="Proteomes" id="UP001225316"/>
    </source>
</evidence>
<dbReference type="InterPro" id="IPR050166">
    <property type="entry name" value="ABC_transporter_ATP-bind"/>
</dbReference>
<dbReference type="InterPro" id="IPR017871">
    <property type="entry name" value="ABC_transporter-like_CS"/>
</dbReference>
<evidence type="ECO:0000256" key="2">
    <source>
        <dbReference type="ARBA" id="ARBA00022741"/>
    </source>
</evidence>
<comment type="caution">
    <text evidence="5">The sequence shown here is derived from an EMBL/GenBank/DDBJ whole genome shotgun (WGS) entry which is preliminary data.</text>
</comment>
<dbReference type="SMART" id="SM00382">
    <property type="entry name" value="AAA"/>
    <property type="match status" value="1"/>
</dbReference>
<proteinExistence type="predicted"/>
<feature type="domain" description="ABC transporter" evidence="4">
    <location>
        <begin position="11"/>
        <end position="238"/>
    </location>
</feature>
<dbReference type="PANTHER" id="PTHR42788">
    <property type="entry name" value="TAURINE IMPORT ATP-BINDING PROTEIN-RELATED"/>
    <property type="match status" value="1"/>
</dbReference>
<gene>
    <name evidence="5" type="ORF">QEH52_14690</name>
</gene>
<keyword evidence="2" id="KW-0547">Nucleotide-binding</keyword>
<dbReference type="SUPFAM" id="SSF52540">
    <property type="entry name" value="P-loop containing nucleoside triphosphate hydrolases"/>
    <property type="match status" value="1"/>
</dbReference>
<reference evidence="5 6" key="1">
    <citation type="submission" date="2023-04" db="EMBL/GenBank/DDBJ databases">
        <title>A novel bacteria isolated from coastal sediment.</title>
        <authorList>
            <person name="Liu X.-J."/>
            <person name="Du Z.-J."/>
        </authorList>
    </citation>
    <scope>NUCLEOTIDE SEQUENCE [LARGE SCALE GENOMIC DNA]</scope>
    <source>
        <strain evidence="5 6">SDUM461003</strain>
    </source>
</reference>
<dbReference type="Gene3D" id="3.40.50.300">
    <property type="entry name" value="P-loop containing nucleotide triphosphate hydrolases"/>
    <property type="match status" value="1"/>
</dbReference>
<dbReference type="RefSeq" id="WP_308951453.1">
    <property type="nucleotide sequence ID" value="NZ_JARXHW010000040.1"/>
</dbReference>
<keyword evidence="1" id="KW-0813">Transport</keyword>
<accession>A0ABU1AX97</accession>
<evidence type="ECO:0000256" key="1">
    <source>
        <dbReference type="ARBA" id="ARBA00022448"/>
    </source>
</evidence>
<sequence length="255" mass="28556">MTTKSNNIPMVQLTQAHKRFGETTVLEDINFQASKGEFISLVGPSGCGKSTLLKIIAGLHSLSEGEVVVDGMNPKNAREEMAFIFQEANLLPWKRVQQNTELPLKLRGESTVRRVETARKMLELVNLSHALDKFPWQLSGGMRMRVSIARALTLAPRVLLLDEPFGALDEMTRDNLNEDLLRIHARDQWTAFFVTHSAAEAVFLSNKVVVLSANPGRISQVIEIDLPKERNAELREDPAYLNYVAKVSNAIRTVH</sequence>
<evidence type="ECO:0000259" key="4">
    <source>
        <dbReference type="PROSITE" id="PS50893"/>
    </source>
</evidence>
<dbReference type="CDD" id="cd03293">
    <property type="entry name" value="ABC_NrtD_SsuB_transporters"/>
    <property type="match status" value="1"/>
</dbReference>
<dbReference type="Proteomes" id="UP001225316">
    <property type="component" value="Unassembled WGS sequence"/>
</dbReference>
<dbReference type="GO" id="GO:0005524">
    <property type="term" value="F:ATP binding"/>
    <property type="evidence" value="ECO:0007669"/>
    <property type="project" value="UniProtKB-KW"/>
</dbReference>
<protein>
    <submittedName>
        <fullName evidence="5">ABC transporter ATP-binding protein</fullName>
    </submittedName>
</protein>
<dbReference type="PROSITE" id="PS50893">
    <property type="entry name" value="ABC_TRANSPORTER_2"/>
    <property type="match status" value="1"/>
</dbReference>
<dbReference type="PROSITE" id="PS00211">
    <property type="entry name" value="ABC_TRANSPORTER_1"/>
    <property type="match status" value="1"/>
</dbReference>
<organism evidence="5 6">
    <name type="scientific">Thalassobacterium maritimum</name>
    <dbReference type="NCBI Taxonomy" id="3041265"/>
    <lineage>
        <taxon>Bacteria</taxon>
        <taxon>Pseudomonadati</taxon>
        <taxon>Verrucomicrobiota</taxon>
        <taxon>Opitutia</taxon>
        <taxon>Puniceicoccales</taxon>
        <taxon>Coraliomargaritaceae</taxon>
        <taxon>Thalassobacterium</taxon>
    </lineage>
</organism>
<dbReference type="InterPro" id="IPR003593">
    <property type="entry name" value="AAA+_ATPase"/>
</dbReference>
<dbReference type="InterPro" id="IPR003439">
    <property type="entry name" value="ABC_transporter-like_ATP-bd"/>
</dbReference>
<dbReference type="PANTHER" id="PTHR42788:SF13">
    <property type="entry name" value="ALIPHATIC SULFONATES IMPORT ATP-BINDING PROTEIN SSUB"/>
    <property type="match status" value="1"/>
</dbReference>
<dbReference type="EMBL" id="JARXHW010000040">
    <property type="protein sequence ID" value="MDQ8208771.1"/>
    <property type="molecule type" value="Genomic_DNA"/>
</dbReference>
<evidence type="ECO:0000256" key="3">
    <source>
        <dbReference type="ARBA" id="ARBA00022840"/>
    </source>
</evidence>
<dbReference type="Pfam" id="PF00005">
    <property type="entry name" value="ABC_tran"/>
    <property type="match status" value="1"/>
</dbReference>
<keyword evidence="3 5" id="KW-0067">ATP-binding</keyword>
<name>A0ABU1AX97_9BACT</name>